<organism evidence="1 2">
    <name type="scientific">Rhizoctonia solani</name>
    <dbReference type="NCBI Taxonomy" id="456999"/>
    <lineage>
        <taxon>Eukaryota</taxon>
        <taxon>Fungi</taxon>
        <taxon>Dikarya</taxon>
        <taxon>Basidiomycota</taxon>
        <taxon>Agaricomycotina</taxon>
        <taxon>Agaricomycetes</taxon>
        <taxon>Cantharellales</taxon>
        <taxon>Ceratobasidiaceae</taxon>
        <taxon>Rhizoctonia</taxon>
    </lineage>
</organism>
<dbReference type="EMBL" id="CAJMWS010000735">
    <property type="protein sequence ID" value="CAE6461054.1"/>
    <property type="molecule type" value="Genomic_DNA"/>
</dbReference>
<sequence length="117" mass="12939">MPHAASTAIELHLAPVSSLISKSKDHPMLPVKVDLSLIGELNEASNLLNDIIDRYTQACGDIVRCFGSGSIARAVLKWAKEELFKYNSHVQKYRQAKVSMIGSKPMPKIGSHQYPHL</sequence>
<name>A0A8H3BPG5_9AGAM</name>
<evidence type="ECO:0000313" key="2">
    <source>
        <dbReference type="Proteomes" id="UP000663846"/>
    </source>
</evidence>
<gene>
    <name evidence="1" type="ORF">RDB_LOCUS159728</name>
</gene>
<protein>
    <submittedName>
        <fullName evidence="1">Uncharacterized protein</fullName>
    </submittedName>
</protein>
<dbReference type="Proteomes" id="UP000663846">
    <property type="component" value="Unassembled WGS sequence"/>
</dbReference>
<evidence type="ECO:0000313" key="1">
    <source>
        <dbReference type="EMBL" id="CAE6461054.1"/>
    </source>
</evidence>
<reference evidence="1" key="1">
    <citation type="submission" date="2021-01" db="EMBL/GenBank/DDBJ databases">
        <authorList>
            <person name="Kaushik A."/>
        </authorList>
    </citation>
    <scope>NUCLEOTIDE SEQUENCE</scope>
    <source>
        <strain evidence="1">AG1-1C</strain>
    </source>
</reference>
<dbReference type="AlphaFoldDB" id="A0A8H3BPG5"/>
<accession>A0A8H3BPG5</accession>
<proteinExistence type="predicted"/>
<comment type="caution">
    <text evidence="1">The sequence shown here is derived from an EMBL/GenBank/DDBJ whole genome shotgun (WGS) entry which is preliminary data.</text>
</comment>